<name>A0A3P7J001_STRVU</name>
<proteinExistence type="predicted"/>
<keyword evidence="6" id="KW-1185">Reference proteome</keyword>
<reference evidence="5 6" key="1">
    <citation type="submission" date="2018-11" db="EMBL/GenBank/DDBJ databases">
        <authorList>
            <consortium name="Pathogen Informatics"/>
        </authorList>
    </citation>
    <scope>NUCLEOTIDE SEQUENCE [LARGE SCALE GENOMIC DNA]</scope>
</reference>
<dbReference type="PANTHER" id="PTHR19924:SF26">
    <property type="entry name" value="U3 SMALL NUCLEOLAR RNA-ASSOCIATED PROTEIN 15 HOMOLOG"/>
    <property type="match status" value="1"/>
</dbReference>
<dbReference type="Gene3D" id="2.130.10.10">
    <property type="entry name" value="YVTN repeat-like/Quinoprotein amine dehydrogenase"/>
    <property type="match status" value="1"/>
</dbReference>
<evidence type="ECO:0000256" key="2">
    <source>
        <dbReference type="ARBA" id="ARBA00022574"/>
    </source>
</evidence>
<keyword evidence="3" id="KW-0677">Repeat</keyword>
<dbReference type="OrthoDB" id="431715at2759"/>
<dbReference type="GO" id="GO:0005730">
    <property type="term" value="C:nucleolus"/>
    <property type="evidence" value="ECO:0007669"/>
    <property type="project" value="UniProtKB-SubCell"/>
</dbReference>
<evidence type="ECO:0000313" key="5">
    <source>
        <dbReference type="EMBL" id="VDM73593.1"/>
    </source>
</evidence>
<dbReference type="Proteomes" id="UP000270094">
    <property type="component" value="Unassembled WGS sequence"/>
</dbReference>
<dbReference type="EMBL" id="UYYB01031484">
    <property type="protein sequence ID" value="VDM73593.1"/>
    <property type="molecule type" value="Genomic_DNA"/>
</dbReference>
<dbReference type="InterPro" id="IPR001680">
    <property type="entry name" value="WD40_rpt"/>
</dbReference>
<dbReference type="Pfam" id="PF00400">
    <property type="entry name" value="WD40"/>
    <property type="match status" value="1"/>
</dbReference>
<dbReference type="AlphaFoldDB" id="A0A3P7J001"/>
<dbReference type="InterPro" id="IPR036322">
    <property type="entry name" value="WD40_repeat_dom_sf"/>
</dbReference>
<sequence>MAAGGRQLMSIQQHHKTVTSLCLAKNGDVLLSGGIDRRVNAIRLIDFAMLHSMSMAAPVLSLAMSPDDHIMAVGIGQLLAIHRREPEPKLSKDLYFLAMVSAQVADSRTMVRTAAPKVRVQEAGKPRETVEISAKSADQHRLSKIDTLLKGYQHAAAIRKMFHCKIVRATWF</sequence>
<gene>
    <name evidence="5" type="ORF">SVUK_LOCUS8591</name>
</gene>
<evidence type="ECO:0000256" key="3">
    <source>
        <dbReference type="ARBA" id="ARBA00022737"/>
    </source>
</evidence>
<keyword evidence="4" id="KW-0539">Nucleus</keyword>
<dbReference type="GO" id="GO:0045943">
    <property type="term" value="P:positive regulation of transcription by RNA polymerase I"/>
    <property type="evidence" value="ECO:0007669"/>
    <property type="project" value="TreeGrafter"/>
</dbReference>
<keyword evidence="2" id="KW-0853">WD repeat</keyword>
<dbReference type="InterPro" id="IPR015943">
    <property type="entry name" value="WD40/YVTN_repeat-like_dom_sf"/>
</dbReference>
<dbReference type="SUPFAM" id="SSF50978">
    <property type="entry name" value="WD40 repeat-like"/>
    <property type="match status" value="1"/>
</dbReference>
<comment type="subcellular location">
    <subcellularLocation>
        <location evidence="1">Nucleus</location>
        <location evidence="1">Nucleolus</location>
    </subcellularLocation>
</comment>
<dbReference type="PANTHER" id="PTHR19924">
    <property type="entry name" value="UTP15 U3 SMALL NUCLEOLAR RNA-ASSOCIATED PROTEIN 15 FAMILY MEMBER"/>
    <property type="match status" value="1"/>
</dbReference>
<evidence type="ECO:0000313" key="6">
    <source>
        <dbReference type="Proteomes" id="UP000270094"/>
    </source>
</evidence>
<accession>A0A3P7J001</accession>
<evidence type="ECO:0000256" key="1">
    <source>
        <dbReference type="ARBA" id="ARBA00004604"/>
    </source>
</evidence>
<dbReference type="GO" id="GO:0006364">
    <property type="term" value="P:rRNA processing"/>
    <property type="evidence" value="ECO:0007669"/>
    <property type="project" value="TreeGrafter"/>
</dbReference>
<protein>
    <submittedName>
        <fullName evidence="5">Uncharacterized protein</fullName>
    </submittedName>
</protein>
<organism evidence="5 6">
    <name type="scientific">Strongylus vulgaris</name>
    <name type="common">Blood worm</name>
    <dbReference type="NCBI Taxonomy" id="40348"/>
    <lineage>
        <taxon>Eukaryota</taxon>
        <taxon>Metazoa</taxon>
        <taxon>Ecdysozoa</taxon>
        <taxon>Nematoda</taxon>
        <taxon>Chromadorea</taxon>
        <taxon>Rhabditida</taxon>
        <taxon>Rhabditina</taxon>
        <taxon>Rhabditomorpha</taxon>
        <taxon>Strongyloidea</taxon>
        <taxon>Strongylidae</taxon>
        <taxon>Strongylus</taxon>
    </lineage>
</organism>
<evidence type="ECO:0000256" key="4">
    <source>
        <dbReference type="ARBA" id="ARBA00023242"/>
    </source>
</evidence>